<dbReference type="GO" id="GO:0004106">
    <property type="term" value="F:chorismate mutase activity"/>
    <property type="evidence" value="ECO:0007669"/>
    <property type="project" value="InterPro"/>
</dbReference>
<dbReference type="InterPro" id="IPR016181">
    <property type="entry name" value="Acyl_CoA_acyltransferase"/>
</dbReference>
<dbReference type="SUPFAM" id="SSF55729">
    <property type="entry name" value="Acyl-CoA N-acyltransferases (Nat)"/>
    <property type="match status" value="1"/>
</dbReference>
<dbReference type="SUPFAM" id="SSF48600">
    <property type="entry name" value="Chorismate mutase II"/>
    <property type="match status" value="1"/>
</dbReference>
<dbReference type="InterPro" id="IPR036263">
    <property type="entry name" value="Chorismate_II_sf"/>
</dbReference>
<dbReference type="Pfam" id="PF01817">
    <property type="entry name" value="CM_2"/>
    <property type="match status" value="1"/>
</dbReference>
<keyword evidence="4" id="KW-1185">Reference proteome</keyword>
<dbReference type="GO" id="GO:0016747">
    <property type="term" value="F:acyltransferase activity, transferring groups other than amino-acyl groups"/>
    <property type="evidence" value="ECO:0007669"/>
    <property type="project" value="InterPro"/>
</dbReference>
<protein>
    <submittedName>
        <fullName evidence="3">GNAT family N-acetyltransferase</fullName>
    </submittedName>
</protein>
<sequence>MELEQIRFQINELNTELLHLFEKRMQLCGQVAEYKKEHHMDIFVPAREVEILEWVKANSKKEFATYDLEFFNCLLNLSRSYQQSIVGEGAAAPIPAVRTERLLLLPLSLEDAEPVFSLTSKPDITKYMRFDTHSSIEETRSLIARYCEPGNLAYKVLLAQTGEFIGVFALKISKEVPAAADVSLFLSPESWNLGYAGEILCVAEDMASNFMQADSLLAYVVADHIASCHTLEKAGYHVQKTLFFGEGDATLNVYQLSLHSKNN</sequence>
<dbReference type="InterPro" id="IPR002701">
    <property type="entry name" value="CM_II_prokaryot"/>
</dbReference>
<dbReference type="GO" id="GO:0046417">
    <property type="term" value="P:chorismate metabolic process"/>
    <property type="evidence" value="ECO:0007669"/>
    <property type="project" value="InterPro"/>
</dbReference>
<dbReference type="InterPro" id="IPR000182">
    <property type="entry name" value="GNAT_dom"/>
</dbReference>
<dbReference type="PANTHER" id="PTHR43792:SF16">
    <property type="entry name" value="N-ACETYLTRANSFERASE DOMAIN-CONTAINING PROTEIN"/>
    <property type="match status" value="1"/>
</dbReference>
<evidence type="ECO:0000259" key="1">
    <source>
        <dbReference type="PROSITE" id="PS51168"/>
    </source>
</evidence>
<dbReference type="PANTHER" id="PTHR43792">
    <property type="entry name" value="GNAT FAMILY, PUTATIVE (AFU_ORTHOLOGUE AFUA_3G00765)-RELATED-RELATED"/>
    <property type="match status" value="1"/>
</dbReference>
<name>A0A926E366_9FIRM</name>
<dbReference type="PROSITE" id="PS51186">
    <property type="entry name" value="GNAT"/>
    <property type="match status" value="1"/>
</dbReference>
<evidence type="ECO:0000313" key="3">
    <source>
        <dbReference type="EMBL" id="MBC8558665.1"/>
    </source>
</evidence>
<dbReference type="Gene3D" id="3.40.630.30">
    <property type="match status" value="1"/>
</dbReference>
<feature type="domain" description="Chorismate mutase" evidence="1">
    <location>
        <begin position="1"/>
        <end position="86"/>
    </location>
</feature>
<dbReference type="AlphaFoldDB" id="A0A926E366"/>
<dbReference type="InterPro" id="IPR036979">
    <property type="entry name" value="CM_dom_sf"/>
</dbReference>
<dbReference type="EMBL" id="JACRSV010000001">
    <property type="protein sequence ID" value="MBC8558665.1"/>
    <property type="molecule type" value="Genomic_DNA"/>
</dbReference>
<dbReference type="Gene3D" id="1.20.59.10">
    <property type="entry name" value="Chorismate mutase"/>
    <property type="match status" value="1"/>
</dbReference>
<comment type="caution">
    <text evidence="3">The sequence shown here is derived from an EMBL/GenBank/DDBJ whole genome shotgun (WGS) entry which is preliminary data.</text>
</comment>
<dbReference type="RefSeq" id="WP_249293554.1">
    <property type="nucleotide sequence ID" value="NZ_JACRSV010000001.1"/>
</dbReference>
<dbReference type="PROSITE" id="PS51168">
    <property type="entry name" value="CHORISMATE_MUT_2"/>
    <property type="match status" value="1"/>
</dbReference>
<dbReference type="SMART" id="SM00830">
    <property type="entry name" value="CM_2"/>
    <property type="match status" value="1"/>
</dbReference>
<evidence type="ECO:0000259" key="2">
    <source>
        <dbReference type="PROSITE" id="PS51186"/>
    </source>
</evidence>
<dbReference type="Pfam" id="PF13302">
    <property type="entry name" value="Acetyltransf_3"/>
    <property type="match status" value="1"/>
</dbReference>
<feature type="domain" description="N-acetyltransferase" evidence="2">
    <location>
        <begin position="102"/>
        <end position="257"/>
    </location>
</feature>
<accession>A0A926E366</accession>
<dbReference type="InterPro" id="IPR051531">
    <property type="entry name" value="N-acetyltransferase"/>
</dbReference>
<reference evidence="3" key="1">
    <citation type="submission" date="2020-08" db="EMBL/GenBank/DDBJ databases">
        <title>Genome public.</title>
        <authorList>
            <person name="Liu C."/>
            <person name="Sun Q."/>
        </authorList>
    </citation>
    <scope>NUCLEOTIDE SEQUENCE</scope>
    <source>
        <strain evidence="3">NSJ-33</strain>
    </source>
</reference>
<evidence type="ECO:0000313" key="4">
    <source>
        <dbReference type="Proteomes" id="UP000610760"/>
    </source>
</evidence>
<proteinExistence type="predicted"/>
<dbReference type="Proteomes" id="UP000610760">
    <property type="component" value="Unassembled WGS sequence"/>
</dbReference>
<organism evidence="3 4">
    <name type="scientific">Fumia xinanensis</name>
    <dbReference type="NCBI Taxonomy" id="2763659"/>
    <lineage>
        <taxon>Bacteria</taxon>
        <taxon>Bacillati</taxon>
        <taxon>Bacillota</taxon>
        <taxon>Clostridia</taxon>
        <taxon>Eubacteriales</taxon>
        <taxon>Oscillospiraceae</taxon>
        <taxon>Fumia</taxon>
    </lineage>
</organism>
<gene>
    <name evidence="3" type="ORF">H8710_01145</name>
</gene>